<name>A0ACC4CT68_POPAL</name>
<evidence type="ECO:0000313" key="1">
    <source>
        <dbReference type="EMBL" id="KAL3604530.1"/>
    </source>
</evidence>
<accession>A0ACC4CT68</accession>
<proteinExistence type="predicted"/>
<organism evidence="1 2">
    <name type="scientific">Populus alba</name>
    <name type="common">White poplar</name>
    <dbReference type="NCBI Taxonomy" id="43335"/>
    <lineage>
        <taxon>Eukaryota</taxon>
        <taxon>Viridiplantae</taxon>
        <taxon>Streptophyta</taxon>
        <taxon>Embryophyta</taxon>
        <taxon>Tracheophyta</taxon>
        <taxon>Spermatophyta</taxon>
        <taxon>Magnoliopsida</taxon>
        <taxon>eudicotyledons</taxon>
        <taxon>Gunneridae</taxon>
        <taxon>Pentapetalae</taxon>
        <taxon>rosids</taxon>
        <taxon>fabids</taxon>
        <taxon>Malpighiales</taxon>
        <taxon>Salicaceae</taxon>
        <taxon>Saliceae</taxon>
        <taxon>Populus</taxon>
    </lineage>
</organism>
<dbReference type="Proteomes" id="UP000309997">
    <property type="component" value="Unassembled WGS sequence"/>
</dbReference>
<evidence type="ECO:0000313" key="2">
    <source>
        <dbReference type="Proteomes" id="UP000309997"/>
    </source>
</evidence>
<comment type="caution">
    <text evidence="1">The sequence shown here is derived from an EMBL/GenBank/DDBJ whole genome shotgun (WGS) entry which is preliminary data.</text>
</comment>
<dbReference type="EMBL" id="RCHU02000002">
    <property type="protein sequence ID" value="KAL3604530.1"/>
    <property type="molecule type" value="Genomic_DNA"/>
</dbReference>
<sequence>RFKASSFPRFSEFIEEKTLRYSKEGMESMDQFRFSRTKILKLCQLRSISTGMLPSKRLTTEVQVSELGEAANG</sequence>
<reference evidence="1 2" key="1">
    <citation type="journal article" date="2024" name="Plant Biotechnol. J.">
        <title>Genome and CRISPR/Cas9 system of a widespread forest tree (Populus alba) in the world.</title>
        <authorList>
            <person name="Liu Y.J."/>
            <person name="Jiang P.F."/>
            <person name="Han X.M."/>
            <person name="Li X.Y."/>
            <person name="Wang H.M."/>
            <person name="Wang Y.J."/>
            <person name="Wang X.X."/>
            <person name="Zeng Q.Y."/>
        </authorList>
    </citation>
    <scope>NUCLEOTIDE SEQUENCE [LARGE SCALE GENOMIC DNA]</scope>
    <source>
        <strain evidence="2">cv. PAL-ZL1</strain>
    </source>
</reference>
<feature type="non-terminal residue" evidence="1">
    <location>
        <position position="1"/>
    </location>
</feature>
<gene>
    <name evidence="1" type="ORF">D5086_005389</name>
</gene>
<keyword evidence="2" id="KW-1185">Reference proteome</keyword>
<protein>
    <submittedName>
        <fullName evidence="1">Uncharacterized protein</fullName>
    </submittedName>
</protein>